<dbReference type="GO" id="GO:0072659">
    <property type="term" value="P:protein localization to plasma membrane"/>
    <property type="evidence" value="ECO:0007669"/>
    <property type="project" value="InterPro"/>
</dbReference>
<accession>A0A0G4KSC6</accession>
<protein>
    <submittedName>
        <fullName evidence="2">Uncharacterized protein</fullName>
    </submittedName>
</protein>
<evidence type="ECO:0000256" key="1">
    <source>
        <dbReference type="SAM" id="MobiDB-lite"/>
    </source>
</evidence>
<name>A0A0G4KSC6_VERLO</name>
<feature type="non-terminal residue" evidence="2">
    <location>
        <position position="122"/>
    </location>
</feature>
<feature type="region of interest" description="Disordered" evidence="1">
    <location>
        <begin position="57"/>
        <end position="122"/>
    </location>
</feature>
<dbReference type="AlphaFoldDB" id="A0A0G4KSC6"/>
<gene>
    <name evidence="2" type="ORF">BN1708_017150</name>
</gene>
<dbReference type="EMBL" id="CVQH01003647">
    <property type="protein sequence ID" value="CRK12330.1"/>
    <property type="molecule type" value="Genomic_DNA"/>
</dbReference>
<reference evidence="3" key="1">
    <citation type="submission" date="2015-05" db="EMBL/GenBank/DDBJ databases">
        <authorList>
            <person name="Fogelqvist Johan"/>
        </authorList>
    </citation>
    <scope>NUCLEOTIDE SEQUENCE [LARGE SCALE GENOMIC DNA]</scope>
</reference>
<evidence type="ECO:0000313" key="2">
    <source>
        <dbReference type="EMBL" id="CRK12330.1"/>
    </source>
</evidence>
<evidence type="ECO:0000313" key="3">
    <source>
        <dbReference type="Proteomes" id="UP000044602"/>
    </source>
</evidence>
<keyword evidence="3" id="KW-1185">Reference proteome</keyword>
<dbReference type="InterPro" id="IPR039786">
    <property type="entry name" value="EFR3"/>
</dbReference>
<dbReference type="Proteomes" id="UP000044602">
    <property type="component" value="Unassembled WGS sequence"/>
</dbReference>
<dbReference type="PANTHER" id="PTHR47766">
    <property type="entry name" value="PROTEIN EFR3"/>
    <property type="match status" value="1"/>
</dbReference>
<dbReference type="PANTHER" id="PTHR47766:SF1">
    <property type="entry name" value="PROTEIN EFR3"/>
    <property type="match status" value="1"/>
</dbReference>
<feature type="compositionally biased region" description="Basic and acidic residues" evidence="1">
    <location>
        <begin position="79"/>
        <end position="101"/>
    </location>
</feature>
<feature type="compositionally biased region" description="Polar residues" evidence="1">
    <location>
        <begin position="67"/>
        <end position="78"/>
    </location>
</feature>
<proteinExistence type="predicted"/>
<dbReference type="GO" id="GO:0005886">
    <property type="term" value="C:plasma membrane"/>
    <property type="evidence" value="ECO:0007669"/>
    <property type="project" value="TreeGrafter"/>
</dbReference>
<dbReference type="STRING" id="100787.A0A0G4KSC6"/>
<organism evidence="2 3">
    <name type="scientific">Verticillium longisporum</name>
    <name type="common">Verticillium dahliae var. longisporum</name>
    <dbReference type="NCBI Taxonomy" id="100787"/>
    <lineage>
        <taxon>Eukaryota</taxon>
        <taxon>Fungi</taxon>
        <taxon>Dikarya</taxon>
        <taxon>Ascomycota</taxon>
        <taxon>Pezizomycotina</taxon>
        <taxon>Sordariomycetes</taxon>
        <taxon>Hypocreomycetidae</taxon>
        <taxon>Glomerellales</taxon>
        <taxon>Plectosphaerellaceae</taxon>
        <taxon>Verticillium</taxon>
    </lineage>
</organism>
<sequence>MDHISRLPLTEENLQQHIVLAIMVSSLLQSDINLIGLSVMDVLIGFIRHMERLMHLPGPSGLPRTDSLPSATCFSTTSTRREKQVDDAGKTERAPSWKEKLWGVGARRGAKPLQPTDLPTHD</sequence>